<accession>A0A4V2EYB8</accession>
<protein>
    <recommendedName>
        <fullName evidence="3">Trypsin-like peptidase</fullName>
    </recommendedName>
</protein>
<comment type="caution">
    <text evidence="1">The sequence shown here is derived from an EMBL/GenBank/DDBJ whole genome shotgun (WGS) entry which is preliminary data.</text>
</comment>
<evidence type="ECO:0000313" key="1">
    <source>
        <dbReference type="EMBL" id="RZS62440.1"/>
    </source>
</evidence>
<organism evidence="1 2">
    <name type="scientific">Xylanimonas ulmi</name>
    <dbReference type="NCBI Taxonomy" id="228973"/>
    <lineage>
        <taxon>Bacteria</taxon>
        <taxon>Bacillati</taxon>
        <taxon>Actinomycetota</taxon>
        <taxon>Actinomycetes</taxon>
        <taxon>Micrococcales</taxon>
        <taxon>Promicromonosporaceae</taxon>
        <taxon>Xylanimonas</taxon>
    </lineage>
</organism>
<dbReference type="EMBL" id="SGWX01000001">
    <property type="protein sequence ID" value="RZS62440.1"/>
    <property type="molecule type" value="Genomic_DNA"/>
</dbReference>
<proteinExistence type="predicted"/>
<dbReference type="Proteomes" id="UP000293852">
    <property type="component" value="Unassembled WGS sequence"/>
</dbReference>
<dbReference type="SUPFAM" id="SSF50494">
    <property type="entry name" value="Trypsin-like serine proteases"/>
    <property type="match status" value="1"/>
</dbReference>
<reference evidence="1 2" key="1">
    <citation type="submission" date="2019-02" db="EMBL/GenBank/DDBJ databases">
        <title>Sequencing the genomes of 1000 actinobacteria strains.</title>
        <authorList>
            <person name="Klenk H.-P."/>
        </authorList>
    </citation>
    <scope>NUCLEOTIDE SEQUENCE [LARGE SCALE GENOMIC DNA]</scope>
    <source>
        <strain evidence="1 2">DSM 16932</strain>
    </source>
</reference>
<keyword evidence="2" id="KW-1185">Reference proteome</keyword>
<evidence type="ECO:0008006" key="3">
    <source>
        <dbReference type="Google" id="ProtNLM"/>
    </source>
</evidence>
<dbReference type="AlphaFoldDB" id="A0A4V2EYB8"/>
<dbReference type="RefSeq" id="WP_242607969.1">
    <property type="nucleotide sequence ID" value="NZ_SGWX01000001.1"/>
</dbReference>
<name>A0A4V2EYB8_9MICO</name>
<dbReference type="InterPro" id="IPR043504">
    <property type="entry name" value="Peptidase_S1_PA_chymotrypsin"/>
</dbReference>
<dbReference type="Gene3D" id="2.40.10.10">
    <property type="entry name" value="Trypsin-like serine proteases"/>
    <property type="match status" value="2"/>
</dbReference>
<sequence length="381" mass="38269">MTMMDLAQARCLKEQLLGFARELADRYGAVTAYDVVVPGGAGLDGGARDVAASDSAAVRRASLDAVRAPTLSLGLTPAPGDAAPVDAAPGVRASGADGAYAVAVRYRLGVPAARAVVRRIAAEAGADVDVRRTGRIRTLGPRPPVASARALGETGRARPLRPGVSIANAAVTAGTLGGFVVDAADGAPVRYALSNWHVLAGSPQAAAGDVVVQPGPADGGAAPRDRVGALARWAPLAPGEHHRVDAALALLDDGVEVDATYPQVGRVSVTAPARGGERVAKVGRTTSLTHGRVSAIELDDVLVGYGDELGVLGFDGQIEVESTGGGPFSRGGDSGSLVFREDGAALGLLFAGSETGGPDGSGLTYLNPIDAVLDALGVTLM</sequence>
<evidence type="ECO:0000313" key="2">
    <source>
        <dbReference type="Proteomes" id="UP000293852"/>
    </source>
</evidence>
<dbReference type="InterPro" id="IPR009003">
    <property type="entry name" value="Peptidase_S1_PA"/>
</dbReference>
<gene>
    <name evidence="1" type="ORF">EV386_2773</name>
</gene>